<dbReference type="EMBL" id="CP150951">
    <property type="protein sequence ID" value="WZC50496.1"/>
    <property type="molecule type" value="Genomic_DNA"/>
</dbReference>
<dbReference type="CDD" id="cd04781">
    <property type="entry name" value="HTH_MerR-like_sg6"/>
    <property type="match status" value="1"/>
</dbReference>
<name>A0ABZ2V7E0_9RHOB</name>
<sequence>MTTLLDIAEVSGRSGISPSGLRYYEKRKLIEAVARNGLRRQYEPTVLQELALINLAKSAGFSLDEIGSVLRRPGTAVIPRDALVDKANMLEKQAERLVNLAKMLRHVADCPHEDHFECSRFQKLLKVATKVWNV</sequence>
<accession>A0ABZ2V7E0</accession>
<dbReference type="SMART" id="SM00422">
    <property type="entry name" value="HTH_MERR"/>
    <property type="match status" value="1"/>
</dbReference>
<dbReference type="InterPro" id="IPR000551">
    <property type="entry name" value="MerR-type_HTH_dom"/>
</dbReference>
<proteinExistence type="predicted"/>
<keyword evidence="4" id="KW-1185">Reference proteome</keyword>
<evidence type="ECO:0000313" key="3">
    <source>
        <dbReference type="EMBL" id="WZC50496.1"/>
    </source>
</evidence>
<dbReference type="PANTHER" id="PTHR30204">
    <property type="entry name" value="REDOX-CYCLING DRUG-SENSING TRANSCRIPTIONAL ACTIVATOR SOXR"/>
    <property type="match status" value="1"/>
</dbReference>
<evidence type="ECO:0000259" key="2">
    <source>
        <dbReference type="PROSITE" id="PS50937"/>
    </source>
</evidence>
<dbReference type="InterPro" id="IPR009061">
    <property type="entry name" value="DNA-bd_dom_put_sf"/>
</dbReference>
<dbReference type="PROSITE" id="PS50937">
    <property type="entry name" value="HTH_MERR_2"/>
    <property type="match status" value="1"/>
</dbReference>
<feature type="domain" description="HTH merR-type" evidence="2">
    <location>
        <begin position="4"/>
        <end position="72"/>
    </location>
</feature>
<dbReference type="InterPro" id="IPR047057">
    <property type="entry name" value="MerR_fam"/>
</dbReference>
<dbReference type="RefSeq" id="WP_341368598.1">
    <property type="nucleotide sequence ID" value="NZ_CP150951.2"/>
</dbReference>
<evidence type="ECO:0000313" key="4">
    <source>
        <dbReference type="Proteomes" id="UP001440612"/>
    </source>
</evidence>
<dbReference type="PANTHER" id="PTHR30204:SF97">
    <property type="entry name" value="MERR FAMILY REGULATORY PROTEIN"/>
    <property type="match status" value="1"/>
</dbReference>
<evidence type="ECO:0000256" key="1">
    <source>
        <dbReference type="ARBA" id="ARBA00023125"/>
    </source>
</evidence>
<reference evidence="4" key="1">
    <citation type="submission" date="2024-04" db="EMBL/GenBank/DDBJ databases">
        <title>Phylogenomic analyses of a clade within the roseobacter group suggest taxonomic reassignments of species of the genera Aestuariivita, Citreicella, Loktanella, Nautella, Pelagibaca, Ruegeria, Thalassobius, Thiobacimonas and Tropicibacter, and the proposal o.</title>
        <authorList>
            <person name="Jeon C.O."/>
        </authorList>
    </citation>
    <scope>NUCLEOTIDE SEQUENCE [LARGE SCALE GENOMIC DNA]</scope>
    <source>
        <strain evidence="4">BS5-3</strain>
    </source>
</reference>
<dbReference type="Proteomes" id="UP001440612">
    <property type="component" value="Chromosome"/>
</dbReference>
<dbReference type="Gene3D" id="1.10.1660.10">
    <property type="match status" value="1"/>
</dbReference>
<dbReference type="Pfam" id="PF13411">
    <property type="entry name" value="MerR_1"/>
    <property type="match status" value="1"/>
</dbReference>
<organism evidence="3 4">
    <name type="scientific">Yoonia phaeophyticola</name>
    <dbReference type="NCBI Taxonomy" id="3137369"/>
    <lineage>
        <taxon>Bacteria</taxon>
        <taxon>Pseudomonadati</taxon>
        <taxon>Pseudomonadota</taxon>
        <taxon>Alphaproteobacteria</taxon>
        <taxon>Rhodobacterales</taxon>
        <taxon>Paracoccaceae</taxon>
        <taxon>Yoonia</taxon>
    </lineage>
</organism>
<protein>
    <submittedName>
        <fullName evidence="3">Helix-turn-helix domain-containing protein</fullName>
    </submittedName>
</protein>
<keyword evidence="1" id="KW-0238">DNA-binding</keyword>
<gene>
    <name evidence="3" type="ORF">AABB29_07705</name>
</gene>
<dbReference type="SUPFAM" id="SSF46955">
    <property type="entry name" value="Putative DNA-binding domain"/>
    <property type="match status" value="1"/>
</dbReference>